<protein>
    <submittedName>
        <fullName evidence="1">Uncharacterized protein</fullName>
    </submittedName>
</protein>
<dbReference type="KEGG" id="ete:ETEE_2597"/>
<organism evidence="1 2">
    <name type="scientific">Edwardsiella anguillarum ET080813</name>
    <dbReference type="NCBI Taxonomy" id="667120"/>
    <lineage>
        <taxon>Bacteria</taxon>
        <taxon>Pseudomonadati</taxon>
        <taxon>Pseudomonadota</taxon>
        <taxon>Gammaproteobacteria</taxon>
        <taxon>Enterobacterales</taxon>
        <taxon>Hafniaceae</taxon>
        <taxon>Edwardsiella</taxon>
    </lineage>
</organism>
<evidence type="ECO:0000313" key="1">
    <source>
        <dbReference type="EMBL" id="AIJ09034.1"/>
    </source>
</evidence>
<dbReference type="Proteomes" id="UP000028681">
    <property type="component" value="Chromosome"/>
</dbReference>
<dbReference type="EMBL" id="CP006664">
    <property type="protein sequence ID" value="AIJ09034.1"/>
    <property type="molecule type" value="Genomic_DNA"/>
</dbReference>
<dbReference type="AlphaFoldDB" id="A0A076LU15"/>
<proteinExistence type="predicted"/>
<accession>A0A076LU15</accession>
<sequence length="72" mass="8071">MYGYSESFGCGSEDLWRSSLQRFYRDCGLAEPIHFSAYGGKLLHAQRKVLVDFPRKLSGKIDKIGSKLGIVS</sequence>
<dbReference type="HOGENOM" id="CLU_2715965_0_0_6"/>
<name>A0A076LU15_9GAMM</name>
<evidence type="ECO:0000313" key="2">
    <source>
        <dbReference type="Proteomes" id="UP000028681"/>
    </source>
</evidence>
<reference evidence="1 2" key="1">
    <citation type="journal article" date="2012" name="PLoS ONE">
        <title>Edwardsiella comparative phylogenomics reveal the new intra/inter-species taxonomic relationships, virulence evolution and niche adaptation mechanisms.</title>
        <authorList>
            <person name="Yang M."/>
            <person name="Lv Y."/>
            <person name="Xiao J."/>
            <person name="Wu H."/>
            <person name="Zheng H."/>
            <person name="Liu Q."/>
            <person name="Zhang Y."/>
            <person name="Wang Q."/>
        </authorList>
    </citation>
    <scope>NUCLEOTIDE SEQUENCE [LARGE SCALE GENOMIC DNA]</scope>
    <source>
        <strain evidence="2">080813</strain>
    </source>
</reference>
<gene>
    <name evidence="1" type="ORF">ETEE_2597</name>
</gene>